<evidence type="ECO:0000256" key="1">
    <source>
        <dbReference type="SAM" id="MobiDB-lite"/>
    </source>
</evidence>
<evidence type="ECO:0000313" key="4">
    <source>
        <dbReference type="Proteomes" id="UP000320762"/>
    </source>
</evidence>
<feature type="domain" description="C2H2-type" evidence="2">
    <location>
        <begin position="30"/>
        <end position="58"/>
    </location>
</feature>
<accession>A0A550CX69</accession>
<dbReference type="OrthoDB" id="10267798at2759"/>
<dbReference type="AlphaFoldDB" id="A0A550CX69"/>
<dbReference type="EMBL" id="VDMD01000001">
    <property type="protein sequence ID" value="TRM69394.1"/>
    <property type="molecule type" value="Genomic_DNA"/>
</dbReference>
<sequence length="422" mass="45352">MQNPKHRSQHSFILSLDHCDDLAGDLLGAHKCDWNFSKQSCAKVLASHNLLAKHVKFHTTYAKPDKGAYQCTFGRCGHRSSSQSDLWAHILSTHLHRVELRCPVKSCTGKATSGTLATSRGYNMSQHFRDAHSGLLGRKICPPCDLFGPLARPAPLALVLQAPPALPLAPLPSSLVAASVQPCSSDRILALAVSTFPPSVATAGPSSVSASQQKTRHKQLDPGAVEDGVCKIEFGDLAHIPKRKGPFTFASTACHEEPVVGTQLDVRRNILTRLAPPRTEVSRAPVLLTAPAQIKPKISILYDAWEVEVDKRLPPEPEAKDSDDSDSEYVSSSESDSDHDETQRYRGWPGVTVSSGVATQPRATAPPTLPRTEADPTAQAPLPTSARKRTAGGTPPSARPAKSRRTSTHDITLQAADLSLDG</sequence>
<dbReference type="Proteomes" id="UP000320762">
    <property type="component" value="Unassembled WGS sequence"/>
</dbReference>
<keyword evidence="4" id="KW-1185">Reference proteome</keyword>
<feature type="region of interest" description="Disordered" evidence="1">
    <location>
        <begin position="200"/>
        <end position="220"/>
    </location>
</feature>
<name>A0A550CX69_9AGAR</name>
<dbReference type="STRING" id="97359.A0A550CX69"/>
<comment type="caution">
    <text evidence="3">The sequence shown here is derived from an EMBL/GenBank/DDBJ whole genome shotgun (WGS) entry which is preliminary data.</text>
</comment>
<feature type="domain" description="C2H2-type" evidence="2">
    <location>
        <begin position="69"/>
        <end position="94"/>
    </location>
</feature>
<reference evidence="3 4" key="1">
    <citation type="journal article" date="2019" name="New Phytol.">
        <title>Comparative genomics reveals unique wood-decay strategies and fruiting body development in the Schizophyllaceae.</title>
        <authorList>
            <person name="Almasi E."/>
            <person name="Sahu N."/>
            <person name="Krizsan K."/>
            <person name="Balint B."/>
            <person name="Kovacs G.M."/>
            <person name="Kiss B."/>
            <person name="Cseklye J."/>
            <person name="Drula E."/>
            <person name="Henrissat B."/>
            <person name="Nagy I."/>
            <person name="Chovatia M."/>
            <person name="Adam C."/>
            <person name="LaButti K."/>
            <person name="Lipzen A."/>
            <person name="Riley R."/>
            <person name="Grigoriev I.V."/>
            <person name="Nagy L.G."/>
        </authorList>
    </citation>
    <scope>NUCLEOTIDE SEQUENCE [LARGE SCALE GENOMIC DNA]</scope>
    <source>
        <strain evidence="3 4">NL-1724</strain>
    </source>
</reference>
<dbReference type="InterPro" id="IPR013087">
    <property type="entry name" value="Znf_C2H2_type"/>
</dbReference>
<feature type="compositionally biased region" description="Basic and acidic residues" evidence="1">
    <location>
        <begin position="312"/>
        <end position="322"/>
    </location>
</feature>
<dbReference type="SMART" id="SM00355">
    <property type="entry name" value="ZnF_C2H2"/>
    <property type="match status" value="3"/>
</dbReference>
<feature type="compositionally biased region" description="Polar residues" evidence="1">
    <location>
        <begin position="204"/>
        <end position="213"/>
    </location>
</feature>
<proteinExistence type="predicted"/>
<feature type="region of interest" description="Disordered" evidence="1">
    <location>
        <begin position="312"/>
        <end position="422"/>
    </location>
</feature>
<organism evidence="3 4">
    <name type="scientific">Schizophyllum amplum</name>
    <dbReference type="NCBI Taxonomy" id="97359"/>
    <lineage>
        <taxon>Eukaryota</taxon>
        <taxon>Fungi</taxon>
        <taxon>Dikarya</taxon>
        <taxon>Basidiomycota</taxon>
        <taxon>Agaricomycotina</taxon>
        <taxon>Agaricomycetes</taxon>
        <taxon>Agaricomycetidae</taxon>
        <taxon>Agaricales</taxon>
        <taxon>Schizophyllaceae</taxon>
        <taxon>Schizophyllum</taxon>
    </lineage>
</organism>
<protein>
    <recommendedName>
        <fullName evidence="2">C2H2-type domain-containing protein</fullName>
    </recommendedName>
</protein>
<evidence type="ECO:0000313" key="3">
    <source>
        <dbReference type="EMBL" id="TRM69394.1"/>
    </source>
</evidence>
<feature type="domain" description="C2H2-type" evidence="2">
    <location>
        <begin position="100"/>
        <end position="132"/>
    </location>
</feature>
<gene>
    <name evidence="3" type="ORF">BD626DRAFT_473927</name>
</gene>
<evidence type="ECO:0000259" key="2">
    <source>
        <dbReference type="SMART" id="SM00355"/>
    </source>
</evidence>